<dbReference type="NCBIfam" id="TIGR00105">
    <property type="entry name" value="L31"/>
    <property type="match status" value="1"/>
</dbReference>
<dbReference type="GO" id="GO:0006412">
    <property type="term" value="P:translation"/>
    <property type="evidence" value="ECO:0007669"/>
    <property type="project" value="UniProtKB-UniRule"/>
</dbReference>
<dbReference type="PANTHER" id="PTHR33280:SF1">
    <property type="entry name" value="LARGE RIBOSOMAL SUBUNIT PROTEIN BL31C"/>
    <property type="match status" value="1"/>
</dbReference>
<dbReference type="PROSITE" id="PS01143">
    <property type="entry name" value="RIBOSOMAL_L31"/>
    <property type="match status" value="1"/>
</dbReference>
<evidence type="ECO:0000256" key="4">
    <source>
        <dbReference type="ARBA" id="ARBA00022980"/>
    </source>
</evidence>
<keyword evidence="2 7" id="KW-0699">rRNA-binding</keyword>
<evidence type="ECO:0000313" key="8">
    <source>
        <dbReference type="EMBL" id="CAA9291691.1"/>
    </source>
</evidence>
<keyword evidence="5 7" id="KW-0687">Ribonucleoprotein</keyword>
<dbReference type="PRINTS" id="PR01249">
    <property type="entry name" value="RIBOSOMALL31"/>
</dbReference>
<evidence type="ECO:0000256" key="3">
    <source>
        <dbReference type="ARBA" id="ARBA00022884"/>
    </source>
</evidence>
<reference evidence="8" key="1">
    <citation type="submission" date="2020-02" db="EMBL/GenBank/DDBJ databases">
        <authorList>
            <person name="Meier V. D."/>
        </authorList>
    </citation>
    <scope>NUCLEOTIDE SEQUENCE</scope>
    <source>
        <strain evidence="8">AVDCRST_MAG77</strain>
    </source>
</reference>
<feature type="binding site" evidence="7">
    <location>
        <position position="40"/>
    </location>
    <ligand>
        <name>Zn(2+)</name>
        <dbReference type="ChEBI" id="CHEBI:29105"/>
    </ligand>
</feature>
<dbReference type="SUPFAM" id="SSF143800">
    <property type="entry name" value="L28p-like"/>
    <property type="match status" value="1"/>
</dbReference>
<dbReference type="EMBL" id="CADCTC010000253">
    <property type="protein sequence ID" value="CAA9291691.1"/>
    <property type="molecule type" value="Genomic_DNA"/>
</dbReference>
<dbReference type="GO" id="GO:0005840">
    <property type="term" value="C:ribosome"/>
    <property type="evidence" value="ECO:0007669"/>
    <property type="project" value="UniProtKB-KW"/>
</dbReference>
<dbReference type="NCBIfam" id="NF001809">
    <property type="entry name" value="PRK00528.1"/>
    <property type="match status" value="1"/>
</dbReference>
<feature type="binding site" evidence="7">
    <location>
        <position position="37"/>
    </location>
    <ligand>
        <name>Zn(2+)</name>
        <dbReference type="ChEBI" id="CHEBI:29105"/>
    </ligand>
</feature>
<evidence type="ECO:0000256" key="2">
    <source>
        <dbReference type="ARBA" id="ARBA00022730"/>
    </source>
</evidence>
<dbReference type="InterPro" id="IPR034704">
    <property type="entry name" value="Ribosomal_bL28/bL31-like_sf"/>
</dbReference>
<sequence length="70" mass="7995">MKPEIHPNYYPTAVVTCACGNTFMTGSTRPTLRVEICSNCHPFYTGQQRIVDTAGQVERFNRRFGIARER</sequence>
<gene>
    <name evidence="7" type="primary">rpmE</name>
    <name evidence="8" type="ORF">AVDCRST_MAG77-5201</name>
</gene>
<dbReference type="NCBIfam" id="NF000612">
    <property type="entry name" value="PRK00019.1"/>
    <property type="match status" value="1"/>
</dbReference>
<dbReference type="InterPro" id="IPR027491">
    <property type="entry name" value="Ribosomal_bL31_A"/>
</dbReference>
<evidence type="ECO:0000256" key="1">
    <source>
        <dbReference type="ARBA" id="ARBA00009296"/>
    </source>
</evidence>
<dbReference type="GO" id="GO:0019843">
    <property type="term" value="F:rRNA binding"/>
    <property type="evidence" value="ECO:0007669"/>
    <property type="project" value="UniProtKB-KW"/>
</dbReference>
<dbReference type="HAMAP" id="MF_00501">
    <property type="entry name" value="Ribosomal_bL31_1"/>
    <property type="match status" value="1"/>
</dbReference>
<dbReference type="AlphaFoldDB" id="A0A6J4JZP3"/>
<name>A0A6J4JZP3_9CHLR</name>
<proteinExistence type="inferred from homology"/>
<keyword evidence="4 7" id="KW-0689">Ribosomal protein</keyword>
<dbReference type="Pfam" id="PF01197">
    <property type="entry name" value="Ribosomal_L31"/>
    <property type="match status" value="1"/>
</dbReference>
<dbReference type="Gene3D" id="4.10.830.30">
    <property type="entry name" value="Ribosomal protein L31"/>
    <property type="match status" value="1"/>
</dbReference>
<protein>
    <recommendedName>
        <fullName evidence="6 7">Large ribosomal subunit protein bL31</fullName>
    </recommendedName>
</protein>
<feature type="binding site" evidence="7">
    <location>
        <position position="19"/>
    </location>
    <ligand>
        <name>Zn(2+)</name>
        <dbReference type="ChEBI" id="CHEBI:29105"/>
    </ligand>
</feature>
<evidence type="ECO:0000256" key="6">
    <source>
        <dbReference type="ARBA" id="ARBA00035687"/>
    </source>
</evidence>
<comment type="cofactor">
    <cofactor evidence="7">
        <name>Zn(2+)</name>
        <dbReference type="ChEBI" id="CHEBI:29105"/>
    </cofactor>
    <text evidence="7">Binds 1 zinc ion per subunit.</text>
</comment>
<keyword evidence="7" id="KW-0479">Metal-binding</keyword>
<keyword evidence="3 7" id="KW-0694">RNA-binding</keyword>
<dbReference type="GO" id="GO:1990904">
    <property type="term" value="C:ribonucleoprotein complex"/>
    <property type="evidence" value="ECO:0007669"/>
    <property type="project" value="UniProtKB-KW"/>
</dbReference>
<comment type="subunit">
    <text evidence="7">Part of the 50S ribosomal subunit.</text>
</comment>
<dbReference type="GO" id="GO:0046872">
    <property type="term" value="F:metal ion binding"/>
    <property type="evidence" value="ECO:0007669"/>
    <property type="project" value="UniProtKB-KW"/>
</dbReference>
<dbReference type="PANTHER" id="PTHR33280">
    <property type="entry name" value="50S RIBOSOMAL PROTEIN L31, CHLOROPLASTIC"/>
    <property type="match status" value="1"/>
</dbReference>
<accession>A0A6J4JZP3</accession>
<evidence type="ECO:0000256" key="7">
    <source>
        <dbReference type="HAMAP-Rule" id="MF_00501"/>
    </source>
</evidence>
<keyword evidence="7" id="KW-0862">Zinc</keyword>
<evidence type="ECO:0000256" key="5">
    <source>
        <dbReference type="ARBA" id="ARBA00023274"/>
    </source>
</evidence>
<organism evidence="8">
    <name type="scientific">uncultured Chloroflexota bacterium</name>
    <dbReference type="NCBI Taxonomy" id="166587"/>
    <lineage>
        <taxon>Bacteria</taxon>
        <taxon>Bacillati</taxon>
        <taxon>Chloroflexota</taxon>
        <taxon>environmental samples</taxon>
    </lineage>
</organism>
<dbReference type="InterPro" id="IPR042105">
    <property type="entry name" value="Ribosomal_bL31_sf"/>
</dbReference>
<comment type="similarity">
    <text evidence="1 7">Belongs to the bacterial ribosomal protein bL31 family. Type A subfamily.</text>
</comment>
<dbReference type="PROSITE" id="PS51257">
    <property type="entry name" value="PROKAR_LIPOPROTEIN"/>
    <property type="match status" value="1"/>
</dbReference>
<dbReference type="GO" id="GO:0003735">
    <property type="term" value="F:structural constituent of ribosome"/>
    <property type="evidence" value="ECO:0007669"/>
    <property type="project" value="InterPro"/>
</dbReference>
<comment type="function">
    <text evidence="7">Binds the 23S rRNA.</text>
</comment>
<feature type="binding site" evidence="7">
    <location>
        <position position="17"/>
    </location>
    <ligand>
        <name>Zn(2+)</name>
        <dbReference type="ChEBI" id="CHEBI:29105"/>
    </ligand>
</feature>
<dbReference type="InterPro" id="IPR002150">
    <property type="entry name" value="Ribosomal_bL31"/>
</dbReference>